<proteinExistence type="predicted"/>
<dbReference type="OrthoDB" id="7180791at2"/>
<evidence type="ECO:0000313" key="1">
    <source>
        <dbReference type="EMBL" id="KDN21992.1"/>
    </source>
</evidence>
<dbReference type="InterPro" id="IPR017853">
    <property type="entry name" value="GH"/>
</dbReference>
<comment type="caution">
    <text evidence="1">The sequence shown here is derived from an EMBL/GenBank/DDBJ whole genome shotgun (WGS) entry which is preliminary data.</text>
</comment>
<evidence type="ECO:0008006" key="3">
    <source>
        <dbReference type="Google" id="ProtNLM"/>
    </source>
</evidence>
<name>A0A066U7Y6_9PSEU</name>
<reference evidence="1 2" key="1">
    <citation type="submission" date="2014-05" db="EMBL/GenBank/DDBJ databases">
        <title>Draft genome sequence of Amycolatopsis rifamycinica DSM 46095.</title>
        <authorList>
            <person name="Lal R."/>
            <person name="Saxena A."/>
            <person name="Kumari R."/>
            <person name="Mukherjee U."/>
            <person name="Singh P."/>
            <person name="Sangwan N."/>
            <person name="Mahato N.K."/>
        </authorList>
    </citation>
    <scope>NUCLEOTIDE SEQUENCE [LARGE SCALE GENOMIC DNA]</scope>
    <source>
        <strain evidence="1 2">DSM 46095</strain>
    </source>
</reference>
<dbReference type="Gene3D" id="3.20.20.80">
    <property type="entry name" value="Glycosidases"/>
    <property type="match status" value="1"/>
</dbReference>
<gene>
    <name evidence="1" type="ORF">DV20_11430</name>
</gene>
<dbReference type="eggNOG" id="COG3693">
    <property type="taxonomic scope" value="Bacteria"/>
</dbReference>
<dbReference type="STRING" id="287986.DV20_11430"/>
<dbReference type="SUPFAM" id="SSF51445">
    <property type="entry name" value="(Trans)glycosidases"/>
    <property type="match status" value="1"/>
</dbReference>
<dbReference type="Proteomes" id="UP000027345">
    <property type="component" value="Unassembled WGS sequence"/>
</dbReference>
<dbReference type="AlphaFoldDB" id="A0A066U7Y6"/>
<dbReference type="InterPro" id="IPR051923">
    <property type="entry name" value="Glycosyl_Hydrolase_39"/>
</dbReference>
<dbReference type="PANTHER" id="PTHR12631:SF10">
    <property type="entry name" value="BETA-XYLOSIDASE-LIKE PROTEIN-RELATED"/>
    <property type="match status" value="1"/>
</dbReference>
<evidence type="ECO:0000313" key="2">
    <source>
        <dbReference type="Proteomes" id="UP000027345"/>
    </source>
</evidence>
<organism evidence="1 2">
    <name type="scientific">Amycolatopsis rifamycinica</name>
    <dbReference type="NCBI Taxonomy" id="287986"/>
    <lineage>
        <taxon>Bacteria</taxon>
        <taxon>Bacillati</taxon>
        <taxon>Actinomycetota</taxon>
        <taxon>Actinomycetes</taxon>
        <taxon>Pseudonocardiales</taxon>
        <taxon>Pseudonocardiaceae</taxon>
        <taxon>Amycolatopsis</taxon>
    </lineage>
</organism>
<keyword evidence="2" id="KW-1185">Reference proteome</keyword>
<dbReference type="GO" id="GO:0004553">
    <property type="term" value="F:hydrolase activity, hydrolyzing O-glycosyl compounds"/>
    <property type="evidence" value="ECO:0007669"/>
    <property type="project" value="TreeGrafter"/>
</dbReference>
<sequence length="480" mass="52992">MTGELPDVRLGVSRGLTYGIHTEPEVFMPVVRELGARTIRVYLYWSQIEPEPDRFTWAAVDAMLAQMTDADEVWVTVYTTSTWATRHPNPTLPASPARDPARYRRFLRALVARCRGRVRFWQCDNEPCVEFLWNGSAEDYLAHLEVFAEVVRETDPRALVVVGGVPPDALPVEGEEVDDEAVACFETIVSGGGACFDVFDVHPYGDPYLIPAVVAAAHRLLAEHGSAKPVVLGEYNGPFPFALPQLRPRLVGLWSGVGAAEAAEAAAGPADDREQEWQATGEPAMVALYRRMAVMPPLLQMFMAGCAPELADKRHRWNCRDLVVRNLLALAAGVRRTVCWQLGPDHPGPRNPYQVMELLFGKFDLVGYENGRLGRRHPAGETLALLTGRLGDVRHVAEVDVPGDANLYVFEVDRTGRGPLLVAWRRGDDFDGEDEPPTPFECAWTASDARATDALGRPVPVEVRAGRLRVPVSLTPVFVE</sequence>
<dbReference type="PANTHER" id="PTHR12631">
    <property type="entry name" value="ALPHA-L-IDURONIDASE"/>
    <property type="match status" value="1"/>
</dbReference>
<protein>
    <recommendedName>
        <fullName evidence="3">Glycoside hydrolase family 5 domain-containing protein</fullName>
    </recommendedName>
</protein>
<dbReference type="EMBL" id="JMQI01000024">
    <property type="protein sequence ID" value="KDN21992.1"/>
    <property type="molecule type" value="Genomic_DNA"/>
</dbReference>
<dbReference type="RefSeq" id="WP_043779156.1">
    <property type="nucleotide sequence ID" value="NZ_JMQI01000024.1"/>
</dbReference>
<accession>A0A066U7Y6</accession>